<protein>
    <recommendedName>
        <fullName evidence="4">Transglutaminase-like domain-containing protein</fullName>
    </recommendedName>
</protein>
<keyword evidence="1" id="KW-1133">Transmembrane helix</keyword>
<dbReference type="Gene3D" id="3.10.620.30">
    <property type="match status" value="1"/>
</dbReference>
<name>A0A369QSB2_9BACT</name>
<evidence type="ECO:0000256" key="1">
    <source>
        <dbReference type="SAM" id="Phobius"/>
    </source>
</evidence>
<dbReference type="Gene3D" id="1.20.120.20">
    <property type="entry name" value="Apolipoprotein"/>
    <property type="match status" value="1"/>
</dbReference>
<sequence>MQAQKLRPLLSGSSYNKYFQVAKLQNTNPIINQSGDVFDTILEIENIVQSTLADTAAIARTLAKTKLEDTLENVWNFVYQHIQYKLDETGVEQLRRPLRTWKDRKNGVDCDCYSIFICSILSNLRINHTLRMAKYNGKDYFQHIYVIVPQPNGGYYTLDCVVDAFDYEVPFSQKHDKKMMPIQYLNGLDPVNTTSQVKPKLPAKPGFGMEFIGIGTVAGLGTLSTPELVYHDFLASVKLHLQNTLALIKSNPAMMGDKGLFQSRVAYVLARWDQPELRDKALDELARLEEMGLAGIGLGGLWSSIKKGASAVGNAVKNTVQAVGTGVKNAAEWTANKVTDAAKATATGVKNATEFVADKTVDAAKATATGVKNAVNWTGVTIATGASATWTGIKNAAEWTADKAGDAAKAVAEVAKDVGQAIIRYNPLSIVIRNGLLLAFKVNLFRMAERLGYGYWTEEQAKAKGLDMGEFAQVKDRLKKVQSIFNGLQGEEDSLKKNILLGWEHGTKKHDLPQLGEPVTATATAAAMPIITTIIAFLSSVNWDKLFALLQKKPNYSADDQNAGIDTNYPTEAEILANPEKYGLPPNSNANSLLPILGIGLVAYLIFK</sequence>
<dbReference type="RefSeq" id="WP_115374127.1">
    <property type="nucleotide sequence ID" value="NZ_QASA01000001.1"/>
</dbReference>
<dbReference type="OrthoDB" id="1154186at2"/>
<accession>A0A369QSB2</accession>
<evidence type="ECO:0000313" key="3">
    <source>
        <dbReference type="Proteomes" id="UP000253919"/>
    </source>
</evidence>
<gene>
    <name evidence="2" type="ORF">AHMF7616_03681</name>
</gene>
<proteinExistence type="predicted"/>
<organism evidence="2 3">
    <name type="scientific">Adhaeribacter pallidiroseus</name>
    <dbReference type="NCBI Taxonomy" id="2072847"/>
    <lineage>
        <taxon>Bacteria</taxon>
        <taxon>Pseudomonadati</taxon>
        <taxon>Bacteroidota</taxon>
        <taxon>Cytophagia</taxon>
        <taxon>Cytophagales</taxon>
        <taxon>Hymenobacteraceae</taxon>
        <taxon>Adhaeribacter</taxon>
    </lineage>
</organism>
<evidence type="ECO:0008006" key="4">
    <source>
        <dbReference type="Google" id="ProtNLM"/>
    </source>
</evidence>
<reference evidence="2 3" key="1">
    <citation type="submission" date="2018-04" db="EMBL/GenBank/DDBJ databases">
        <title>Adhaeribacter sp. HMF7616 genome sequencing and assembly.</title>
        <authorList>
            <person name="Kang H."/>
            <person name="Kang J."/>
            <person name="Cha I."/>
            <person name="Kim H."/>
            <person name="Joh K."/>
        </authorList>
    </citation>
    <scope>NUCLEOTIDE SEQUENCE [LARGE SCALE GENOMIC DNA]</scope>
    <source>
        <strain evidence="2 3">HMF7616</strain>
    </source>
</reference>
<dbReference type="Proteomes" id="UP000253919">
    <property type="component" value="Unassembled WGS sequence"/>
</dbReference>
<keyword evidence="1" id="KW-0472">Membrane</keyword>
<keyword evidence="3" id="KW-1185">Reference proteome</keyword>
<feature type="transmembrane region" description="Helical" evidence="1">
    <location>
        <begin position="590"/>
        <end position="607"/>
    </location>
</feature>
<dbReference type="AlphaFoldDB" id="A0A369QSB2"/>
<comment type="caution">
    <text evidence="2">The sequence shown here is derived from an EMBL/GenBank/DDBJ whole genome shotgun (WGS) entry which is preliminary data.</text>
</comment>
<evidence type="ECO:0000313" key="2">
    <source>
        <dbReference type="EMBL" id="RDC65058.1"/>
    </source>
</evidence>
<keyword evidence="1" id="KW-0812">Transmembrane</keyword>
<dbReference type="EMBL" id="QASA01000001">
    <property type="protein sequence ID" value="RDC65058.1"/>
    <property type="molecule type" value="Genomic_DNA"/>
</dbReference>